<dbReference type="EMBL" id="JALN02000002">
    <property type="protein sequence ID" value="KDE97337.1"/>
    <property type="molecule type" value="Genomic_DNA"/>
</dbReference>
<comment type="subcellular location">
    <subcellularLocation>
        <location evidence="1">Membrane</location>
    </subcellularLocation>
</comment>
<evidence type="ECO:0000256" key="2">
    <source>
        <dbReference type="ARBA" id="ARBA00023136"/>
    </source>
</evidence>
<feature type="transmembrane region" description="Helical" evidence="4">
    <location>
        <begin position="71"/>
        <end position="92"/>
    </location>
</feature>
<gene>
    <name evidence="5" type="ORF">Y900_029235</name>
</gene>
<protein>
    <recommendedName>
        <fullName evidence="7">Mce protein</fullName>
    </recommendedName>
</protein>
<comment type="caution">
    <text evidence="5">The sequence shown here is derived from an EMBL/GenBank/DDBJ whole genome shotgun (WGS) entry which is preliminary data.</text>
</comment>
<dbReference type="AlphaFoldDB" id="A0A064CF19"/>
<evidence type="ECO:0000313" key="5">
    <source>
        <dbReference type="EMBL" id="KDE97337.1"/>
    </source>
</evidence>
<dbReference type="GO" id="GO:0016020">
    <property type="term" value="C:membrane"/>
    <property type="evidence" value="ECO:0007669"/>
    <property type="project" value="UniProtKB-SubCell"/>
</dbReference>
<keyword evidence="4" id="KW-1133">Transmembrane helix</keyword>
<keyword evidence="2 4" id="KW-0472">Membrane</keyword>
<sequence length="225" mass="24606">MTTHTTGDTDEPVRDDHTPPSPAPDDTVDIAPEMGADRTDASGGDPSEGVDDEQSRVTTRAWRSPMPPQRLGLVMGLVAVVTLAALTGWLGYRAYQAHQAFEQRQLFVQVGRQGALNLTTIDWQHADADVKRILDSATGKFYDEFAQRSQPFIDVVNKVKSKSEGTITEAGLESQSRDTAQVLVAVNVKTTVGEGPEREPRTWRMRVTVQKVGNDAKVSDVEFVA</sequence>
<feature type="region of interest" description="Disordered" evidence="3">
    <location>
        <begin position="1"/>
        <end position="65"/>
    </location>
</feature>
<dbReference type="PANTHER" id="PTHR37042:SF4">
    <property type="entry name" value="OUTER MEMBRANE PROTEIN RV1973"/>
    <property type="match status" value="1"/>
</dbReference>
<evidence type="ECO:0000256" key="4">
    <source>
        <dbReference type="SAM" id="Phobius"/>
    </source>
</evidence>
<organism evidence="5 6">
    <name type="scientific">Mycolicibacterium aromaticivorans JS19b1 = JCM 16368</name>
    <dbReference type="NCBI Taxonomy" id="1440774"/>
    <lineage>
        <taxon>Bacteria</taxon>
        <taxon>Bacillati</taxon>
        <taxon>Actinomycetota</taxon>
        <taxon>Actinomycetes</taxon>
        <taxon>Mycobacteriales</taxon>
        <taxon>Mycobacteriaceae</taxon>
        <taxon>Mycolicibacterium</taxon>
    </lineage>
</organism>
<evidence type="ECO:0000313" key="6">
    <source>
        <dbReference type="Proteomes" id="UP000022835"/>
    </source>
</evidence>
<evidence type="ECO:0008006" key="7">
    <source>
        <dbReference type="Google" id="ProtNLM"/>
    </source>
</evidence>
<dbReference type="eggNOG" id="ENOG503303V">
    <property type="taxonomic scope" value="Bacteria"/>
</dbReference>
<dbReference type="PANTHER" id="PTHR37042">
    <property type="entry name" value="OUTER MEMBRANE PROTEIN RV1973"/>
    <property type="match status" value="1"/>
</dbReference>
<proteinExistence type="predicted"/>
<evidence type="ECO:0000256" key="3">
    <source>
        <dbReference type="SAM" id="MobiDB-lite"/>
    </source>
</evidence>
<evidence type="ECO:0000256" key="1">
    <source>
        <dbReference type="ARBA" id="ARBA00004370"/>
    </source>
</evidence>
<accession>A0A064CF19</accession>
<dbReference type="STRING" id="1440774.Y900_029235"/>
<dbReference type="Proteomes" id="UP000022835">
    <property type="component" value="Unassembled WGS sequence"/>
</dbReference>
<keyword evidence="6" id="KW-1185">Reference proteome</keyword>
<keyword evidence="4" id="KW-0812">Transmembrane</keyword>
<dbReference type="RefSeq" id="WP_036348778.1">
    <property type="nucleotide sequence ID" value="NZ_JALN02000002.1"/>
</dbReference>
<reference evidence="5" key="1">
    <citation type="submission" date="2014-05" db="EMBL/GenBank/DDBJ databases">
        <title>Genome sequence of Mycobacterium aromaticivorans strain JS19b1T (= DSM 45407T).</title>
        <authorList>
            <person name="Kwak Y."/>
            <person name="Park G.-S."/>
            <person name="Li Q.X."/>
            <person name="Lee S.-E."/>
            <person name="Shin J.-H."/>
        </authorList>
    </citation>
    <scope>NUCLEOTIDE SEQUENCE [LARGE SCALE GENOMIC DNA]</scope>
    <source>
        <strain evidence="5">JS19b1</strain>
    </source>
</reference>
<name>A0A064CF19_9MYCO</name>
<dbReference type="OrthoDB" id="4774723at2"/>